<dbReference type="Gene3D" id="1.10.1420.10">
    <property type="match status" value="1"/>
</dbReference>
<gene>
    <name evidence="1" type="ORF">AKAME5_000684800</name>
</gene>
<dbReference type="InterPro" id="IPR036187">
    <property type="entry name" value="DNA_mismatch_repair_MutS_sf"/>
</dbReference>
<dbReference type="Proteomes" id="UP001279410">
    <property type="component" value="Unassembled WGS sequence"/>
</dbReference>
<proteinExistence type="predicted"/>
<organism evidence="1 2">
    <name type="scientific">Lates japonicus</name>
    <name type="common">Japanese lates</name>
    <dbReference type="NCBI Taxonomy" id="270547"/>
    <lineage>
        <taxon>Eukaryota</taxon>
        <taxon>Metazoa</taxon>
        <taxon>Chordata</taxon>
        <taxon>Craniata</taxon>
        <taxon>Vertebrata</taxon>
        <taxon>Euteleostomi</taxon>
        <taxon>Actinopterygii</taxon>
        <taxon>Neopterygii</taxon>
        <taxon>Teleostei</taxon>
        <taxon>Neoteleostei</taxon>
        <taxon>Acanthomorphata</taxon>
        <taxon>Carangaria</taxon>
        <taxon>Carangaria incertae sedis</taxon>
        <taxon>Centropomidae</taxon>
        <taxon>Lates</taxon>
    </lineage>
</organism>
<dbReference type="SUPFAM" id="SSF48334">
    <property type="entry name" value="DNA repair protein MutS, domain III"/>
    <property type="match status" value="1"/>
</dbReference>
<reference evidence="1" key="1">
    <citation type="submission" date="2022-08" db="EMBL/GenBank/DDBJ databases">
        <title>Genome sequencing of akame (Lates japonicus).</title>
        <authorList>
            <person name="Hashiguchi Y."/>
            <person name="Takahashi H."/>
        </authorList>
    </citation>
    <scope>NUCLEOTIDE SEQUENCE</scope>
    <source>
        <strain evidence="1">Kochi</strain>
    </source>
</reference>
<name>A0AAD3MGQ0_LATJO</name>
<evidence type="ECO:0000313" key="2">
    <source>
        <dbReference type="Proteomes" id="UP001279410"/>
    </source>
</evidence>
<dbReference type="EMBL" id="BRZM01000019">
    <property type="protein sequence ID" value="GLD54193.1"/>
    <property type="molecule type" value="Genomic_DNA"/>
</dbReference>
<dbReference type="AlphaFoldDB" id="A0AAD3MGQ0"/>
<sequence>MVVEGQFVVGVDYTLHSAWEETDEEAGANPHRPAVGEWETELFSDLALVLQERREQIQVVLTRFKTTAAKLTDAESPALITQSRVSGQEFLIEVKNSLSSTVPPDWVKISSTTAVSRYHSPFLVERYTSCCARSSYG</sequence>
<protein>
    <submittedName>
        <fullName evidence="1">DNA mismatch repair protein Msh3 isoform X1</fullName>
    </submittedName>
</protein>
<accession>A0AAD3MGQ0</accession>
<comment type="caution">
    <text evidence="1">The sequence shown here is derived from an EMBL/GenBank/DDBJ whole genome shotgun (WGS) entry which is preliminary data.</text>
</comment>
<evidence type="ECO:0000313" key="1">
    <source>
        <dbReference type="EMBL" id="GLD54193.1"/>
    </source>
</evidence>
<keyword evidence="2" id="KW-1185">Reference proteome</keyword>